<protein>
    <submittedName>
        <fullName evidence="2">PBSX family phage terminase large subunit</fullName>
    </submittedName>
</protein>
<reference evidence="2" key="1">
    <citation type="journal article" date="2018" name="Genome Biol.">
        <title>SKESA: strategic k-mer extension for scrupulous assemblies.</title>
        <authorList>
            <person name="Souvorov A."/>
            <person name="Agarwala R."/>
            <person name="Lipman D.J."/>
        </authorList>
    </citation>
    <scope>NUCLEOTIDE SEQUENCE</scope>
    <source>
        <strain evidence="2">O50</strain>
    </source>
</reference>
<dbReference type="NCBIfam" id="TIGR01547">
    <property type="entry name" value="phage_term_2"/>
    <property type="match status" value="1"/>
</dbReference>
<sequence length="469" mass="54091">MTAIELISEEDLERRNQWLPQKFKMKEWRRIMRSLTTKQHRVKCLRGGRGSGKSWMIAEALIQMAVRYDLRILCLRRVQKSIDASSHQLLSDTIRRLGYESEFTITKNGIKAKSGAEFRFLGFQSNLDSIKSIEGVDICWVEEAHAITADAWETLGPTLRREGAECWLTFNPAFAWDETYVRFVLNAEEDWLVEEVNWYHNPFFNDTLNEERLYTLKHYPDRYNNIWNGVPVSDLPGAVVNRGHIERLFVSPDSPLAMACRTGVKTAVLDVADEGDDDSVLSFFDGRFLYRMERLQARDPVQLAVQSLKLAEEEGCSVLIYDSVGVGSGVRGELNKHEDSDIEFRKFVAQGEVLRKKSRYRGGRKNEEEFHNLRAQAWWAFRDAVNDTVRWIETGIVPPDGLFAISDKIPRRYRERILSDSTGVMWETTPEDKILIEAKKKVKKRLGVSTDYADAIFPHLVRMKSGIIE</sequence>
<dbReference type="Gene3D" id="3.30.420.240">
    <property type="match status" value="1"/>
</dbReference>
<dbReference type="PANTHER" id="PTHR39184">
    <property type="match status" value="1"/>
</dbReference>
<feature type="domain" description="Phage terminase large subunit N-terminal" evidence="1">
    <location>
        <begin position="40"/>
        <end position="223"/>
    </location>
</feature>
<reference evidence="2" key="2">
    <citation type="submission" date="2020-09" db="EMBL/GenBank/DDBJ databases">
        <authorList>
            <consortium name="NCBI Pathogen Detection Project"/>
        </authorList>
    </citation>
    <scope>NUCLEOTIDE SEQUENCE</scope>
    <source>
        <strain evidence="2">O50</strain>
    </source>
</reference>
<organism evidence="2">
    <name type="scientific">Citrobacter freundii</name>
    <dbReference type="NCBI Taxonomy" id="546"/>
    <lineage>
        <taxon>Bacteria</taxon>
        <taxon>Pseudomonadati</taxon>
        <taxon>Pseudomonadota</taxon>
        <taxon>Gammaproteobacteria</taxon>
        <taxon>Enterobacterales</taxon>
        <taxon>Enterobacteriaceae</taxon>
        <taxon>Citrobacter</taxon>
        <taxon>Citrobacter freundii complex</taxon>
    </lineage>
</organism>
<proteinExistence type="predicted"/>
<dbReference type="InterPro" id="IPR035412">
    <property type="entry name" value="Terminase_L_N"/>
</dbReference>
<dbReference type="Proteomes" id="UP000855471">
    <property type="component" value="Unassembled WGS sequence"/>
</dbReference>
<dbReference type="InterPro" id="IPR027417">
    <property type="entry name" value="P-loop_NTPase"/>
</dbReference>
<accession>A0A8H9QB71</accession>
<comment type="caution">
    <text evidence="2">The sequence shown here is derived from an EMBL/GenBank/DDBJ whole genome shotgun (WGS) entry which is preliminary data.</text>
</comment>
<dbReference type="PANTHER" id="PTHR39184:SF1">
    <property type="entry name" value="PBSX PHAGE TERMINASE LARGE SUBUNIT"/>
    <property type="match status" value="1"/>
</dbReference>
<dbReference type="InterPro" id="IPR052380">
    <property type="entry name" value="Viral_DNA_packaging_terminase"/>
</dbReference>
<dbReference type="Pfam" id="PF04466">
    <property type="entry name" value="Terminase_3"/>
    <property type="match status" value="1"/>
</dbReference>
<dbReference type="Gene3D" id="3.40.50.300">
    <property type="entry name" value="P-loop containing nucleotide triphosphate hydrolases"/>
    <property type="match status" value="1"/>
</dbReference>
<evidence type="ECO:0000259" key="1">
    <source>
        <dbReference type="Pfam" id="PF04466"/>
    </source>
</evidence>
<evidence type="ECO:0000313" key="2">
    <source>
        <dbReference type="EMBL" id="HAT3897396.1"/>
    </source>
</evidence>
<dbReference type="AlphaFoldDB" id="A0A8H9QB71"/>
<dbReference type="SUPFAM" id="SSF52540">
    <property type="entry name" value="P-loop containing nucleoside triphosphate hydrolases"/>
    <property type="match status" value="1"/>
</dbReference>
<dbReference type="EMBL" id="DACSXJ010000008">
    <property type="protein sequence ID" value="HAT3897396.1"/>
    <property type="molecule type" value="Genomic_DNA"/>
</dbReference>
<dbReference type="InterPro" id="IPR006437">
    <property type="entry name" value="Phage_terminase_lsu"/>
</dbReference>
<gene>
    <name evidence="2" type="ORF">I9Y29_001813</name>
</gene>
<name>A0A8H9QB71_CITFR</name>